<accession>A0ABY9TMQ0</accession>
<evidence type="ECO:0000313" key="3">
    <source>
        <dbReference type="Proteomes" id="UP001248581"/>
    </source>
</evidence>
<proteinExistence type="predicted"/>
<keyword evidence="3" id="KW-1185">Reference proteome</keyword>
<feature type="region of interest" description="Disordered" evidence="1">
    <location>
        <begin position="49"/>
        <end position="70"/>
    </location>
</feature>
<dbReference type="EMBL" id="CP134146">
    <property type="protein sequence ID" value="WNC69985.1"/>
    <property type="molecule type" value="Genomic_DNA"/>
</dbReference>
<feature type="compositionally biased region" description="Polar residues" evidence="1">
    <location>
        <begin position="50"/>
        <end position="61"/>
    </location>
</feature>
<dbReference type="RefSeq" id="WP_348389127.1">
    <property type="nucleotide sequence ID" value="NZ_CP134146.1"/>
</dbReference>
<sequence>MTLFSWFSHNDKGPEKTLRLTNRKKKNRLSLRAKSMWPVAKVRQMPENLINRNKSIESSLSPDDLIKDTD</sequence>
<evidence type="ECO:0000313" key="2">
    <source>
        <dbReference type="EMBL" id="WNC69985.1"/>
    </source>
</evidence>
<gene>
    <name evidence="2" type="ORF">RI845_07560</name>
</gene>
<name>A0ABY9TMQ0_9GAMM</name>
<reference evidence="3" key="1">
    <citation type="submission" date="2023-09" db="EMBL/GenBank/DDBJ databases">
        <authorList>
            <person name="Li S."/>
            <person name="Li X."/>
            <person name="Zhang C."/>
            <person name="Zhao Z."/>
        </authorList>
    </citation>
    <scope>NUCLEOTIDE SEQUENCE [LARGE SCALE GENOMIC DNA]</scope>
    <source>
        <strain evidence="3">SQ345</strain>
    </source>
</reference>
<dbReference type="Proteomes" id="UP001248581">
    <property type="component" value="Chromosome"/>
</dbReference>
<evidence type="ECO:0000256" key="1">
    <source>
        <dbReference type="SAM" id="MobiDB-lite"/>
    </source>
</evidence>
<organism evidence="2 3">
    <name type="scientific">Thalassotalea nanhaiensis</name>
    <dbReference type="NCBI Taxonomy" id="3065648"/>
    <lineage>
        <taxon>Bacteria</taxon>
        <taxon>Pseudomonadati</taxon>
        <taxon>Pseudomonadota</taxon>
        <taxon>Gammaproteobacteria</taxon>
        <taxon>Alteromonadales</taxon>
        <taxon>Colwelliaceae</taxon>
        <taxon>Thalassotalea</taxon>
    </lineage>
</organism>
<protein>
    <submittedName>
        <fullName evidence="2">Uncharacterized protein</fullName>
    </submittedName>
</protein>